<evidence type="ECO:0000259" key="1">
    <source>
        <dbReference type="PROSITE" id="PS51186"/>
    </source>
</evidence>
<proteinExistence type="predicted"/>
<dbReference type="InterPro" id="IPR000182">
    <property type="entry name" value="GNAT_dom"/>
</dbReference>
<feature type="domain" description="N-acetyltransferase" evidence="1">
    <location>
        <begin position="1"/>
        <end position="152"/>
    </location>
</feature>
<reference evidence="2" key="2">
    <citation type="submission" date="2020-09" db="EMBL/GenBank/DDBJ databases">
        <authorList>
            <person name="Sun Q."/>
            <person name="Zhou Y."/>
        </authorList>
    </citation>
    <scope>NUCLEOTIDE SEQUENCE</scope>
    <source>
        <strain evidence="2">CGMCC 1.15533</strain>
    </source>
</reference>
<gene>
    <name evidence="2" type="ORF">GCM10011510_11440</name>
</gene>
<evidence type="ECO:0000313" key="3">
    <source>
        <dbReference type="Proteomes" id="UP000660801"/>
    </source>
</evidence>
<dbReference type="PROSITE" id="PS51186">
    <property type="entry name" value="GNAT"/>
    <property type="match status" value="1"/>
</dbReference>
<dbReference type="SUPFAM" id="SSF55729">
    <property type="entry name" value="Acyl-CoA N-acyltransferases (Nat)"/>
    <property type="match status" value="1"/>
</dbReference>
<evidence type="ECO:0000313" key="2">
    <source>
        <dbReference type="EMBL" id="GGE31839.1"/>
    </source>
</evidence>
<accession>A0A917EEH2</accession>
<dbReference type="AlphaFoldDB" id="A0A917EEH2"/>
<dbReference type="EMBL" id="BMJN01000017">
    <property type="protein sequence ID" value="GGE31839.1"/>
    <property type="molecule type" value="Genomic_DNA"/>
</dbReference>
<sequence length="152" mass="17519">MKIELLSQEHAMEIANHWHYPAPYDFYDLENDLEDYQEMVNSDLRGDNYYQVLRDGKLYGYFTVNTDGAVLELGLGMKPEYCGKGEGKAFMQVILDYCSIHIPSKVVSLSVADFNARAQQLYLNMGFEFVQRVPMESNGGIHLFVKMKKELE</sequence>
<dbReference type="RefSeq" id="WP_068993702.1">
    <property type="nucleotide sequence ID" value="NZ_BMJN01000017.1"/>
</dbReference>
<name>A0A917EEH2_9STRE</name>
<dbReference type="Proteomes" id="UP000660801">
    <property type="component" value="Unassembled WGS sequence"/>
</dbReference>
<dbReference type="OrthoDB" id="423921at2"/>
<dbReference type="GO" id="GO:0016747">
    <property type="term" value="F:acyltransferase activity, transferring groups other than amino-acyl groups"/>
    <property type="evidence" value="ECO:0007669"/>
    <property type="project" value="InterPro"/>
</dbReference>
<dbReference type="InterPro" id="IPR016181">
    <property type="entry name" value="Acyl_CoA_acyltransferase"/>
</dbReference>
<comment type="caution">
    <text evidence="2">The sequence shown here is derived from an EMBL/GenBank/DDBJ whole genome shotgun (WGS) entry which is preliminary data.</text>
</comment>
<organism evidence="2 3">
    <name type="scientific">Streptococcus himalayensis</name>
    <dbReference type="NCBI Taxonomy" id="1888195"/>
    <lineage>
        <taxon>Bacteria</taxon>
        <taxon>Bacillati</taxon>
        <taxon>Bacillota</taxon>
        <taxon>Bacilli</taxon>
        <taxon>Lactobacillales</taxon>
        <taxon>Streptococcaceae</taxon>
        <taxon>Streptococcus</taxon>
    </lineage>
</organism>
<dbReference type="Pfam" id="PF00583">
    <property type="entry name" value="Acetyltransf_1"/>
    <property type="match status" value="1"/>
</dbReference>
<keyword evidence="3" id="KW-1185">Reference proteome</keyword>
<protein>
    <submittedName>
        <fullName evidence="2">N-acetyltransferase</fullName>
    </submittedName>
</protein>
<reference evidence="2" key="1">
    <citation type="journal article" date="2014" name="Int. J. Syst. Evol. Microbiol.">
        <title>Complete genome sequence of Corynebacterium casei LMG S-19264T (=DSM 44701T), isolated from a smear-ripened cheese.</title>
        <authorList>
            <consortium name="US DOE Joint Genome Institute (JGI-PGF)"/>
            <person name="Walter F."/>
            <person name="Albersmeier A."/>
            <person name="Kalinowski J."/>
            <person name="Ruckert C."/>
        </authorList>
    </citation>
    <scope>NUCLEOTIDE SEQUENCE</scope>
    <source>
        <strain evidence="2">CGMCC 1.15533</strain>
    </source>
</reference>
<dbReference type="Gene3D" id="3.40.630.30">
    <property type="match status" value="1"/>
</dbReference>